<sequence length="245" mass="28272">MYEHALYNIKPNNTIKIRNVNLCGFVNEAYESFLWTAIALVFLLQAVKAETEDEEERFKRQINSLPLIYPFGATYKLIIGFSAPIQTKEKYMSVAFVVNFQYIYSQFSNITQLSRYYFIKEVSREQRDAELAARKDERLVFYKAVADMLEMKGMNGEDCVLRAICESAQYPVEDQGLVGEVLHILMTPDYGRSPFEDEDQDWAMDMSTYTDAATAGREMFNCASIYSKCPQEQGLLDLISFLKDE</sequence>
<dbReference type="AlphaFoldDB" id="A0A5E4QJJ5"/>
<accession>A0A5E4QJJ5</accession>
<proteinExistence type="predicted"/>
<evidence type="ECO:0000313" key="2">
    <source>
        <dbReference type="Proteomes" id="UP000324832"/>
    </source>
</evidence>
<keyword evidence="2" id="KW-1185">Reference proteome</keyword>
<name>A0A5E4QJJ5_9NEOP</name>
<reference evidence="1 2" key="1">
    <citation type="submission" date="2017-07" db="EMBL/GenBank/DDBJ databases">
        <authorList>
            <person name="Talla V."/>
            <person name="Backstrom N."/>
        </authorList>
    </citation>
    <scope>NUCLEOTIDE SEQUENCE [LARGE SCALE GENOMIC DNA]</scope>
</reference>
<dbReference type="SMART" id="SM00718">
    <property type="entry name" value="DM4_12"/>
    <property type="match status" value="1"/>
</dbReference>
<dbReference type="PANTHER" id="PTHR21398:SF11">
    <property type="entry name" value="HDC15381-RELATED"/>
    <property type="match status" value="1"/>
</dbReference>
<dbReference type="EMBL" id="FZQP02003300">
    <property type="protein sequence ID" value="VVC97724.1"/>
    <property type="molecule type" value="Genomic_DNA"/>
</dbReference>
<gene>
    <name evidence="1" type="ORF">LSINAPIS_LOCUS8945</name>
</gene>
<dbReference type="Pfam" id="PF07841">
    <property type="entry name" value="DM4_12"/>
    <property type="match status" value="1"/>
</dbReference>
<dbReference type="InterPro" id="IPR006631">
    <property type="entry name" value="DM4_12"/>
</dbReference>
<evidence type="ECO:0000313" key="1">
    <source>
        <dbReference type="EMBL" id="VVC97724.1"/>
    </source>
</evidence>
<protein>
    <submittedName>
        <fullName evidence="1">Uncharacterized protein</fullName>
    </submittedName>
</protein>
<dbReference type="Proteomes" id="UP000324832">
    <property type="component" value="Unassembled WGS sequence"/>
</dbReference>
<dbReference type="PANTHER" id="PTHR21398">
    <property type="entry name" value="AGAP007094-PA"/>
    <property type="match status" value="1"/>
</dbReference>
<organism evidence="1 2">
    <name type="scientific">Leptidea sinapis</name>
    <dbReference type="NCBI Taxonomy" id="189913"/>
    <lineage>
        <taxon>Eukaryota</taxon>
        <taxon>Metazoa</taxon>
        <taxon>Ecdysozoa</taxon>
        <taxon>Arthropoda</taxon>
        <taxon>Hexapoda</taxon>
        <taxon>Insecta</taxon>
        <taxon>Pterygota</taxon>
        <taxon>Neoptera</taxon>
        <taxon>Endopterygota</taxon>
        <taxon>Lepidoptera</taxon>
        <taxon>Glossata</taxon>
        <taxon>Ditrysia</taxon>
        <taxon>Papilionoidea</taxon>
        <taxon>Pieridae</taxon>
        <taxon>Dismorphiinae</taxon>
        <taxon>Leptidea</taxon>
    </lineage>
</organism>